<dbReference type="PRINTS" id="PR00344">
    <property type="entry name" value="BCTRLSENSOR"/>
</dbReference>
<dbReference type="Gene3D" id="1.10.287.130">
    <property type="match status" value="1"/>
</dbReference>
<organism evidence="14 15">
    <name type="scientific">Mesoterricola silvestris</name>
    <dbReference type="NCBI Taxonomy" id="2927979"/>
    <lineage>
        <taxon>Bacteria</taxon>
        <taxon>Pseudomonadati</taxon>
        <taxon>Acidobacteriota</taxon>
        <taxon>Holophagae</taxon>
        <taxon>Holophagales</taxon>
        <taxon>Holophagaceae</taxon>
        <taxon>Mesoterricola</taxon>
    </lineage>
</organism>
<dbReference type="Gene3D" id="6.10.340.10">
    <property type="match status" value="1"/>
</dbReference>
<name>A0AA48GVL7_9BACT</name>
<evidence type="ECO:0000256" key="10">
    <source>
        <dbReference type="SAM" id="Coils"/>
    </source>
</evidence>
<dbReference type="GO" id="GO:0005524">
    <property type="term" value="F:ATP binding"/>
    <property type="evidence" value="ECO:0007669"/>
    <property type="project" value="UniProtKB-KW"/>
</dbReference>
<evidence type="ECO:0000259" key="12">
    <source>
        <dbReference type="PROSITE" id="PS50109"/>
    </source>
</evidence>
<dbReference type="PANTHER" id="PTHR43065">
    <property type="entry name" value="SENSOR HISTIDINE KINASE"/>
    <property type="match status" value="1"/>
</dbReference>
<comment type="subcellular location">
    <subcellularLocation>
        <location evidence="2">Membrane</location>
    </subcellularLocation>
</comment>
<evidence type="ECO:0000256" key="1">
    <source>
        <dbReference type="ARBA" id="ARBA00000085"/>
    </source>
</evidence>
<dbReference type="CDD" id="cd06225">
    <property type="entry name" value="HAMP"/>
    <property type="match status" value="1"/>
</dbReference>
<evidence type="ECO:0000256" key="8">
    <source>
        <dbReference type="ARBA" id="ARBA00022840"/>
    </source>
</evidence>
<feature type="domain" description="Histidine kinase" evidence="12">
    <location>
        <begin position="322"/>
        <end position="532"/>
    </location>
</feature>
<evidence type="ECO:0000256" key="3">
    <source>
        <dbReference type="ARBA" id="ARBA00012438"/>
    </source>
</evidence>
<keyword evidence="11" id="KW-0472">Membrane</keyword>
<protein>
    <recommendedName>
        <fullName evidence="3">histidine kinase</fullName>
        <ecNumber evidence="3">2.7.13.3</ecNumber>
    </recommendedName>
</protein>
<dbReference type="InterPro" id="IPR004358">
    <property type="entry name" value="Sig_transdc_His_kin-like_C"/>
</dbReference>
<keyword evidence="5" id="KW-0808">Transferase</keyword>
<feature type="coiled-coil region" evidence="10">
    <location>
        <begin position="247"/>
        <end position="313"/>
    </location>
</feature>
<dbReference type="Pfam" id="PF02518">
    <property type="entry name" value="HATPase_c"/>
    <property type="match status" value="1"/>
</dbReference>
<proteinExistence type="predicted"/>
<dbReference type="InterPro" id="IPR005467">
    <property type="entry name" value="His_kinase_dom"/>
</dbReference>
<evidence type="ECO:0000259" key="13">
    <source>
        <dbReference type="PROSITE" id="PS50885"/>
    </source>
</evidence>
<dbReference type="SMART" id="SM00387">
    <property type="entry name" value="HATPase_c"/>
    <property type="match status" value="1"/>
</dbReference>
<dbReference type="PROSITE" id="PS50885">
    <property type="entry name" value="HAMP"/>
    <property type="match status" value="1"/>
</dbReference>
<dbReference type="Proteomes" id="UP001238179">
    <property type="component" value="Chromosome"/>
</dbReference>
<dbReference type="CDD" id="cd00082">
    <property type="entry name" value="HisKA"/>
    <property type="match status" value="1"/>
</dbReference>
<dbReference type="SMART" id="SM00304">
    <property type="entry name" value="HAMP"/>
    <property type="match status" value="1"/>
</dbReference>
<dbReference type="InterPro" id="IPR003661">
    <property type="entry name" value="HisK_dim/P_dom"/>
</dbReference>
<evidence type="ECO:0000256" key="11">
    <source>
        <dbReference type="SAM" id="Phobius"/>
    </source>
</evidence>
<dbReference type="InterPro" id="IPR036097">
    <property type="entry name" value="HisK_dim/P_sf"/>
</dbReference>
<keyword evidence="10" id="KW-0175">Coiled coil</keyword>
<evidence type="ECO:0000256" key="6">
    <source>
        <dbReference type="ARBA" id="ARBA00022741"/>
    </source>
</evidence>
<evidence type="ECO:0000313" key="14">
    <source>
        <dbReference type="EMBL" id="BDU74882.1"/>
    </source>
</evidence>
<dbReference type="EMBL" id="AP027080">
    <property type="protein sequence ID" value="BDU74882.1"/>
    <property type="molecule type" value="Genomic_DNA"/>
</dbReference>
<comment type="catalytic activity">
    <reaction evidence="1">
        <text>ATP + protein L-histidine = ADP + protein N-phospho-L-histidine.</text>
        <dbReference type="EC" id="2.7.13.3"/>
    </reaction>
</comment>
<evidence type="ECO:0000256" key="7">
    <source>
        <dbReference type="ARBA" id="ARBA00022777"/>
    </source>
</evidence>
<dbReference type="CDD" id="cd00075">
    <property type="entry name" value="HATPase"/>
    <property type="match status" value="1"/>
</dbReference>
<dbReference type="Pfam" id="PF00672">
    <property type="entry name" value="HAMP"/>
    <property type="match status" value="1"/>
</dbReference>
<reference evidence="15" key="1">
    <citation type="journal article" date="2023" name="Int. J. Syst. Evol. Microbiol.">
        <title>Mesoterricola silvestris gen. nov., sp. nov., Mesoterricola sediminis sp. nov., Geothrix oryzae sp. nov., Geothrix edaphica sp. nov., Geothrix rubra sp. nov., and Geothrix limicola sp. nov., six novel members of Acidobacteriota isolated from soils.</title>
        <authorList>
            <person name="Itoh H."/>
            <person name="Sugisawa Y."/>
            <person name="Mise K."/>
            <person name="Xu Z."/>
            <person name="Kuniyasu M."/>
            <person name="Ushijima N."/>
            <person name="Kawano K."/>
            <person name="Kobayashi E."/>
            <person name="Shiratori Y."/>
            <person name="Masuda Y."/>
            <person name="Senoo K."/>
        </authorList>
    </citation>
    <scope>NUCLEOTIDE SEQUENCE [LARGE SCALE GENOMIC DNA]</scope>
    <source>
        <strain evidence="15">W79</strain>
    </source>
</reference>
<dbReference type="InterPro" id="IPR036890">
    <property type="entry name" value="HATPase_C_sf"/>
</dbReference>
<keyword evidence="11" id="KW-1133">Transmembrane helix</keyword>
<keyword evidence="8" id="KW-0067">ATP-binding</keyword>
<dbReference type="RefSeq" id="WP_316413555.1">
    <property type="nucleotide sequence ID" value="NZ_AP027080.1"/>
</dbReference>
<keyword evidence="9" id="KW-0902">Two-component regulatory system</keyword>
<dbReference type="KEGG" id="msil:METEAL_40560"/>
<dbReference type="InterPro" id="IPR003594">
    <property type="entry name" value="HATPase_dom"/>
</dbReference>
<dbReference type="SUPFAM" id="SSF158472">
    <property type="entry name" value="HAMP domain-like"/>
    <property type="match status" value="1"/>
</dbReference>
<dbReference type="SMART" id="SM00388">
    <property type="entry name" value="HisKA"/>
    <property type="match status" value="1"/>
</dbReference>
<gene>
    <name evidence="14" type="ORF">METEAL_40560</name>
</gene>
<dbReference type="SUPFAM" id="SSF47384">
    <property type="entry name" value="Homodimeric domain of signal transducing histidine kinase"/>
    <property type="match status" value="1"/>
</dbReference>
<dbReference type="AlphaFoldDB" id="A0AA48GVL7"/>
<dbReference type="EC" id="2.7.13.3" evidence="3"/>
<keyword evidence="4" id="KW-0597">Phosphoprotein</keyword>
<dbReference type="InterPro" id="IPR003660">
    <property type="entry name" value="HAMP_dom"/>
</dbReference>
<feature type="transmembrane region" description="Helical" evidence="11">
    <location>
        <begin position="12"/>
        <end position="35"/>
    </location>
</feature>
<dbReference type="SUPFAM" id="SSF55874">
    <property type="entry name" value="ATPase domain of HSP90 chaperone/DNA topoisomerase II/histidine kinase"/>
    <property type="match status" value="1"/>
</dbReference>
<keyword evidence="7" id="KW-0418">Kinase</keyword>
<dbReference type="Gene3D" id="3.30.565.10">
    <property type="entry name" value="Histidine kinase-like ATPase, C-terminal domain"/>
    <property type="match status" value="1"/>
</dbReference>
<evidence type="ECO:0000256" key="4">
    <source>
        <dbReference type="ARBA" id="ARBA00022553"/>
    </source>
</evidence>
<dbReference type="GO" id="GO:0000155">
    <property type="term" value="F:phosphorelay sensor kinase activity"/>
    <property type="evidence" value="ECO:0007669"/>
    <property type="project" value="InterPro"/>
</dbReference>
<evidence type="ECO:0000256" key="5">
    <source>
        <dbReference type="ARBA" id="ARBA00022679"/>
    </source>
</evidence>
<keyword evidence="15" id="KW-1185">Reference proteome</keyword>
<keyword evidence="6" id="KW-0547">Nucleotide-binding</keyword>
<evidence type="ECO:0000256" key="9">
    <source>
        <dbReference type="ARBA" id="ARBA00023012"/>
    </source>
</evidence>
<keyword evidence="11" id="KW-0812">Transmembrane</keyword>
<evidence type="ECO:0000256" key="2">
    <source>
        <dbReference type="ARBA" id="ARBA00004370"/>
    </source>
</evidence>
<dbReference type="GO" id="GO:0016020">
    <property type="term" value="C:membrane"/>
    <property type="evidence" value="ECO:0007669"/>
    <property type="project" value="UniProtKB-SubCell"/>
</dbReference>
<evidence type="ECO:0000313" key="15">
    <source>
        <dbReference type="Proteomes" id="UP001238179"/>
    </source>
</evidence>
<feature type="transmembrane region" description="Helical" evidence="11">
    <location>
        <begin position="190"/>
        <end position="209"/>
    </location>
</feature>
<sequence>MKYVPLGWFRSLHAKLFIVTALVTSLLTIAVAYSITRNSRREILNYTRNLAWETSSVVETEILQRWDKDFRDFKNQRGIEELLEGLAGPDRSIFQIDVFRREGTDEVSLVTSSADDAAVTYGREIGSYMRGAPQAELVDLNTGNRAWKFYLPIKNPKKGQPPLGLIRTYCDLEHWETVWDHNLRNTYVRLPFVLLGEFILLWVILATVVTEPIRSITDAMSRLEQGDPTARTDVRSNDELGIIANRFNLMAAQLERASLEREQLIEEIKGLNAGLQSRIQDALSALQAKNQELENLMEGNALLREELSQQERLAVAGQLTAAFAHEVGTPLNLVNSHLQLLEGQPEVTERTRDRLGVIRGQIERVADIVRKMMSTTRRPRIHPEPVPLGPLVADLQRLWSPTLASHGVTFALQAPDPCVLHVDRKQMEQLFLNMVNNSVDAMPDGGHLDLKVEPDPGGRRWLVSLADTGMGIPPEVLPKVFKPMFTTKPDGKGTGLGLAICREIIRAHGGEIHIESEEGKGTTMRFPLPAMP</sequence>
<dbReference type="PANTHER" id="PTHR43065:SF10">
    <property type="entry name" value="PEROXIDE STRESS-ACTIVATED HISTIDINE KINASE MAK3"/>
    <property type="match status" value="1"/>
</dbReference>
<feature type="domain" description="HAMP" evidence="13">
    <location>
        <begin position="207"/>
        <end position="259"/>
    </location>
</feature>
<dbReference type="PROSITE" id="PS50109">
    <property type="entry name" value="HIS_KIN"/>
    <property type="match status" value="1"/>
</dbReference>
<accession>A0AA48GVL7</accession>
<dbReference type="Pfam" id="PF00512">
    <property type="entry name" value="HisKA"/>
    <property type="match status" value="1"/>
</dbReference>